<reference evidence="6 7" key="1">
    <citation type="submission" date="2021-11" db="EMBL/GenBank/DDBJ databases">
        <title>Genomic of Niabella pedocola.</title>
        <authorList>
            <person name="Wu T."/>
        </authorList>
    </citation>
    <scope>NUCLEOTIDE SEQUENCE [LARGE SCALE GENOMIC DNA]</scope>
    <source>
        <strain evidence="6 7">JCM 31011</strain>
    </source>
</reference>
<evidence type="ECO:0000259" key="5">
    <source>
        <dbReference type="PROSITE" id="PS50110"/>
    </source>
</evidence>
<dbReference type="PRINTS" id="PR00038">
    <property type="entry name" value="HTHLUXR"/>
</dbReference>
<dbReference type="InterPro" id="IPR058245">
    <property type="entry name" value="NreC/VraR/RcsB-like_REC"/>
</dbReference>
<comment type="caution">
    <text evidence="6">The sequence shown here is derived from an EMBL/GenBank/DDBJ whole genome shotgun (WGS) entry which is preliminary data.</text>
</comment>
<dbReference type="PROSITE" id="PS00622">
    <property type="entry name" value="HTH_LUXR_1"/>
    <property type="match status" value="1"/>
</dbReference>
<keyword evidence="7" id="KW-1185">Reference proteome</keyword>
<evidence type="ECO:0000256" key="3">
    <source>
        <dbReference type="PROSITE-ProRule" id="PRU00169"/>
    </source>
</evidence>
<proteinExistence type="predicted"/>
<gene>
    <name evidence="6" type="ORF">LQ567_03530</name>
</gene>
<evidence type="ECO:0000256" key="2">
    <source>
        <dbReference type="ARBA" id="ARBA00023125"/>
    </source>
</evidence>
<dbReference type="InterPro" id="IPR001789">
    <property type="entry name" value="Sig_transdc_resp-reg_receiver"/>
</dbReference>
<dbReference type="Pfam" id="PF00072">
    <property type="entry name" value="Response_reg"/>
    <property type="match status" value="1"/>
</dbReference>
<feature type="domain" description="Response regulatory" evidence="5">
    <location>
        <begin position="3"/>
        <end position="123"/>
    </location>
</feature>
<feature type="domain" description="HTH luxR-type" evidence="4">
    <location>
        <begin position="155"/>
        <end position="220"/>
    </location>
</feature>
<name>A0ABS8PNE5_9BACT</name>
<keyword evidence="2" id="KW-0238">DNA-binding</keyword>
<evidence type="ECO:0000256" key="1">
    <source>
        <dbReference type="ARBA" id="ARBA00022553"/>
    </source>
</evidence>
<dbReference type="InterPro" id="IPR039420">
    <property type="entry name" value="WalR-like"/>
</dbReference>
<dbReference type="Pfam" id="PF00196">
    <property type="entry name" value="GerE"/>
    <property type="match status" value="1"/>
</dbReference>
<evidence type="ECO:0000313" key="7">
    <source>
        <dbReference type="Proteomes" id="UP001199816"/>
    </source>
</evidence>
<dbReference type="PANTHER" id="PTHR43214">
    <property type="entry name" value="TWO-COMPONENT RESPONSE REGULATOR"/>
    <property type="match status" value="1"/>
</dbReference>
<dbReference type="SMART" id="SM00421">
    <property type="entry name" value="HTH_LUXR"/>
    <property type="match status" value="1"/>
</dbReference>
<dbReference type="RefSeq" id="WP_231002719.1">
    <property type="nucleotide sequence ID" value="NZ_JAJNEC010000003.1"/>
</dbReference>
<dbReference type="PROSITE" id="PS50043">
    <property type="entry name" value="HTH_LUXR_2"/>
    <property type="match status" value="1"/>
</dbReference>
<dbReference type="SUPFAM" id="SSF52172">
    <property type="entry name" value="CheY-like"/>
    <property type="match status" value="1"/>
</dbReference>
<evidence type="ECO:0000313" key="6">
    <source>
        <dbReference type="EMBL" id="MCD2421817.1"/>
    </source>
</evidence>
<dbReference type="EMBL" id="JAJNEC010000003">
    <property type="protein sequence ID" value="MCD2421817.1"/>
    <property type="molecule type" value="Genomic_DNA"/>
</dbReference>
<organism evidence="6 7">
    <name type="scientific">Niabella pedocola</name>
    <dbReference type="NCBI Taxonomy" id="1752077"/>
    <lineage>
        <taxon>Bacteria</taxon>
        <taxon>Pseudomonadati</taxon>
        <taxon>Bacteroidota</taxon>
        <taxon>Chitinophagia</taxon>
        <taxon>Chitinophagales</taxon>
        <taxon>Chitinophagaceae</taxon>
        <taxon>Niabella</taxon>
    </lineage>
</organism>
<evidence type="ECO:0000259" key="4">
    <source>
        <dbReference type="PROSITE" id="PS50043"/>
    </source>
</evidence>
<dbReference type="InterPro" id="IPR011006">
    <property type="entry name" value="CheY-like_superfamily"/>
</dbReference>
<sequence length="222" mass="24662">MIRVAIVDDKATNRRIVSEKLAENKCFQIVIAAVDGADFLHQMTVIEPENHPHIVLMDLEMPHVNGITAIATASSLYPQLRFVVLTIFDDEEKIFNAIKAGACGYLLKEESSTVIADMLINLWESGAGPISPSIAYKILQMVQGQTASGLRKAETGADIFQLSAREKEILEWLSQGYEYKDIGSKLFISPNTVKKHCISIYQKLHVNSRAQALRIAYTKGLI</sequence>
<dbReference type="PROSITE" id="PS50110">
    <property type="entry name" value="RESPONSE_REGULATORY"/>
    <property type="match status" value="1"/>
</dbReference>
<dbReference type="Proteomes" id="UP001199816">
    <property type="component" value="Unassembled WGS sequence"/>
</dbReference>
<dbReference type="CDD" id="cd06170">
    <property type="entry name" value="LuxR_C_like"/>
    <property type="match status" value="1"/>
</dbReference>
<dbReference type="Gene3D" id="3.40.50.2300">
    <property type="match status" value="1"/>
</dbReference>
<dbReference type="InterPro" id="IPR016032">
    <property type="entry name" value="Sig_transdc_resp-reg_C-effctor"/>
</dbReference>
<dbReference type="CDD" id="cd17535">
    <property type="entry name" value="REC_NarL-like"/>
    <property type="match status" value="1"/>
</dbReference>
<keyword evidence="1 3" id="KW-0597">Phosphoprotein</keyword>
<dbReference type="SMART" id="SM00448">
    <property type="entry name" value="REC"/>
    <property type="match status" value="1"/>
</dbReference>
<accession>A0ABS8PNE5</accession>
<dbReference type="InterPro" id="IPR000792">
    <property type="entry name" value="Tscrpt_reg_LuxR_C"/>
</dbReference>
<dbReference type="SUPFAM" id="SSF46894">
    <property type="entry name" value="C-terminal effector domain of the bipartite response regulators"/>
    <property type="match status" value="1"/>
</dbReference>
<feature type="modified residue" description="4-aspartylphosphate" evidence="3">
    <location>
        <position position="58"/>
    </location>
</feature>
<protein>
    <submittedName>
        <fullName evidence="6">Response regulator transcription factor</fullName>
    </submittedName>
</protein>